<dbReference type="Proteomes" id="UP000245609">
    <property type="component" value="Unassembled WGS sequence"/>
</dbReference>
<feature type="compositionally biased region" description="Polar residues" evidence="1">
    <location>
        <begin position="131"/>
        <end position="146"/>
    </location>
</feature>
<reference evidence="2 3" key="1">
    <citation type="journal article" date="2018" name="MBio">
        <title>Comparative Genomics Reveals the Core Gene Toolbox for the Fungus-Insect Symbiosis.</title>
        <authorList>
            <person name="Wang Y."/>
            <person name="Stata M."/>
            <person name="Wang W."/>
            <person name="Stajich J.E."/>
            <person name="White M.M."/>
            <person name="Moncalvo J.M."/>
        </authorList>
    </citation>
    <scope>NUCLEOTIDE SEQUENCE [LARGE SCALE GENOMIC DNA]</scope>
    <source>
        <strain evidence="2 3">SC-DP-2</strain>
    </source>
</reference>
<protein>
    <submittedName>
        <fullName evidence="2">Uncharacterized protein</fullName>
    </submittedName>
</protein>
<feature type="region of interest" description="Disordered" evidence="1">
    <location>
        <begin position="112"/>
        <end position="166"/>
    </location>
</feature>
<sequence length="166" mass="19001">MAKKQPKSTKGQTGEDIATGKDVIPKNLIYNLPSLKIILQQILLHKDLGAHLNPIQTILGILETTLFANENEEREQSPMVFRKMLRPVLRWLRQLGILILIDLNDLPILGSTKKGTLRNKNKHKKYKPISTKRQGQGLSEESQSTSKQRKDNYPSTGVVYRRKHKR</sequence>
<accession>A0A2T9Z8V6</accession>
<name>A0A2T9Z8V6_9FUNG</name>
<evidence type="ECO:0000313" key="2">
    <source>
        <dbReference type="EMBL" id="PVV01036.1"/>
    </source>
</evidence>
<keyword evidence="3" id="KW-1185">Reference proteome</keyword>
<gene>
    <name evidence="2" type="ORF">BB560_004561</name>
</gene>
<dbReference type="AlphaFoldDB" id="A0A2T9Z8V6"/>
<evidence type="ECO:0000256" key="1">
    <source>
        <dbReference type="SAM" id="MobiDB-lite"/>
    </source>
</evidence>
<evidence type="ECO:0000313" key="3">
    <source>
        <dbReference type="Proteomes" id="UP000245609"/>
    </source>
</evidence>
<proteinExistence type="predicted"/>
<organism evidence="2 3">
    <name type="scientific">Smittium megazygosporum</name>
    <dbReference type="NCBI Taxonomy" id="133381"/>
    <lineage>
        <taxon>Eukaryota</taxon>
        <taxon>Fungi</taxon>
        <taxon>Fungi incertae sedis</taxon>
        <taxon>Zoopagomycota</taxon>
        <taxon>Kickxellomycotina</taxon>
        <taxon>Harpellomycetes</taxon>
        <taxon>Harpellales</taxon>
        <taxon>Legeriomycetaceae</taxon>
        <taxon>Smittium</taxon>
    </lineage>
</organism>
<feature type="compositionally biased region" description="Basic residues" evidence="1">
    <location>
        <begin position="115"/>
        <end position="127"/>
    </location>
</feature>
<comment type="caution">
    <text evidence="2">The sequence shown here is derived from an EMBL/GenBank/DDBJ whole genome shotgun (WGS) entry which is preliminary data.</text>
</comment>
<dbReference type="EMBL" id="MBFS01001428">
    <property type="protein sequence ID" value="PVV01036.1"/>
    <property type="molecule type" value="Genomic_DNA"/>
</dbReference>